<feature type="non-terminal residue" evidence="1">
    <location>
        <position position="52"/>
    </location>
</feature>
<accession>X1PM54</accession>
<name>X1PM54_9ZZZZ</name>
<comment type="caution">
    <text evidence="1">The sequence shown here is derived from an EMBL/GenBank/DDBJ whole genome shotgun (WGS) entry which is preliminary data.</text>
</comment>
<protein>
    <submittedName>
        <fullName evidence="1">Uncharacterized protein</fullName>
    </submittedName>
</protein>
<gene>
    <name evidence="1" type="ORF">S06H3_42618</name>
</gene>
<dbReference type="EMBL" id="BARV01026368">
    <property type="protein sequence ID" value="GAI40130.1"/>
    <property type="molecule type" value="Genomic_DNA"/>
</dbReference>
<organism evidence="1">
    <name type="scientific">marine sediment metagenome</name>
    <dbReference type="NCBI Taxonomy" id="412755"/>
    <lineage>
        <taxon>unclassified sequences</taxon>
        <taxon>metagenomes</taxon>
        <taxon>ecological metagenomes</taxon>
    </lineage>
</organism>
<proteinExistence type="predicted"/>
<reference evidence="1" key="1">
    <citation type="journal article" date="2014" name="Front. Microbiol.">
        <title>High frequency of phylogenetically diverse reductive dehalogenase-homologous genes in deep subseafloor sedimentary metagenomes.</title>
        <authorList>
            <person name="Kawai M."/>
            <person name="Futagami T."/>
            <person name="Toyoda A."/>
            <person name="Takaki Y."/>
            <person name="Nishi S."/>
            <person name="Hori S."/>
            <person name="Arai W."/>
            <person name="Tsubouchi T."/>
            <person name="Morono Y."/>
            <person name="Uchiyama I."/>
            <person name="Ito T."/>
            <person name="Fujiyama A."/>
            <person name="Inagaki F."/>
            <person name="Takami H."/>
        </authorList>
    </citation>
    <scope>NUCLEOTIDE SEQUENCE</scope>
    <source>
        <strain evidence="1">Expedition CK06-06</strain>
    </source>
</reference>
<sequence length="52" mass="6068">MPIYEEEGKLTREDLLNLRKTNKCKECGASLNVYLDPDSGKAFLACWHWHRS</sequence>
<dbReference type="AlphaFoldDB" id="X1PM54"/>
<evidence type="ECO:0000313" key="1">
    <source>
        <dbReference type="EMBL" id="GAI40130.1"/>
    </source>
</evidence>